<dbReference type="Pfam" id="PF21893">
    <property type="entry name" value="DUF6918"/>
    <property type="match status" value="1"/>
</dbReference>
<keyword evidence="2" id="KW-1185">Reference proteome</keyword>
<dbReference type="Proteomes" id="UP000224915">
    <property type="component" value="Unassembled WGS sequence"/>
</dbReference>
<reference evidence="1 2" key="1">
    <citation type="submission" date="2017-10" db="EMBL/GenBank/DDBJ databases">
        <title>Sequencing the genomes of 1000 actinobacteria strains.</title>
        <authorList>
            <person name="Klenk H.-P."/>
        </authorList>
    </citation>
    <scope>NUCLEOTIDE SEQUENCE [LARGE SCALE GENOMIC DNA]</scope>
    <source>
        <strain evidence="1 2">DSM 21801</strain>
    </source>
</reference>
<comment type="caution">
    <text evidence="1">The sequence shown here is derived from an EMBL/GenBank/DDBJ whole genome shotgun (WGS) entry which is preliminary data.</text>
</comment>
<proteinExistence type="predicted"/>
<evidence type="ECO:0000313" key="2">
    <source>
        <dbReference type="Proteomes" id="UP000224915"/>
    </source>
</evidence>
<sequence>MTTLRQTLTAPETKPAVVTELATLIEDEIASMKGLSGVAVKTAFKAAKAGKPDIVRRGSNAYLGTLADTLDPFWSRFTATDGQDFGSYLQANEAEVKEAFLVTAEQEVSGGREKAMFEKFKPQVVSVVMGALPRIGALVQKHAG</sequence>
<dbReference type="RefSeq" id="WP_143556950.1">
    <property type="nucleotide sequence ID" value="NZ_PDJD01000001.1"/>
</dbReference>
<evidence type="ECO:0000313" key="1">
    <source>
        <dbReference type="EMBL" id="PFG20618.1"/>
    </source>
</evidence>
<dbReference type="AlphaFoldDB" id="A0A2A9D1M9"/>
<gene>
    <name evidence="1" type="ORF">ATL40_2225</name>
</gene>
<protein>
    <submittedName>
        <fullName evidence="1">Uncharacterized protein</fullName>
    </submittedName>
</protein>
<dbReference type="EMBL" id="PDJD01000001">
    <property type="protein sequence ID" value="PFG20618.1"/>
    <property type="molecule type" value="Genomic_DNA"/>
</dbReference>
<organism evidence="1 2">
    <name type="scientific">Serinibacter salmoneus</name>
    <dbReference type="NCBI Taxonomy" id="556530"/>
    <lineage>
        <taxon>Bacteria</taxon>
        <taxon>Bacillati</taxon>
        <taxon>Actinomycetota</taxon>
        <taxon>Actinomycetes</taxon>
        <taxon>Micrococcales</taxon>
        <taxon>Beutenbergiaceae</taxon>
        <taxon>Serinibacter</taxon>
    </lineage>
</organism>
<accession>A0A2A9D1M9</accession>
<dbReference type="InterPro" id="IPR054211">
    <property type="entry name" value="DUF6918"/>
</dbReference>
<dbReference type="OrthoDB" id="530636at2"/>
<name>A0A2A9D1M9_9MICO</name>